<dbReference type="Pfam" id="PF11356">
    <property type="entry name" value="T2SSC"/>
    <property type="match status" value="1"/>
</dbReference>
<dbReference type="InterPro" id="IPR036034">
    <property type="entry name" value="PDZ_sf"/>
</dbReference>
<accession>A0AAE9ZE04</accession>
<evidence type="ECO:0000256" key="3">
    <source>
        <dbReference type="ARBA" id="ARBA00022475"/>
    </source>
</evidence>
<evidence type="ECO:0000313" key="12">
    <source>
        <dbReference type="EMBL" id="WDI31252.1"/>
    </source>
</evidence>
<protein>
    <submittedName>
        <fullName evidence="12">Type II secretion system protein N</fullName>
    </submittedName>
</protein>
<keyword evidence="4" id="KW-0997">Cell inner membrane</keyword>
<dbReference type="Gene3D" id="2.30.42.10">
    <property type="match status" value="1"/>
</dbReference>
<proteinExistence type="predicted"/>
<sequence>MVELELSGMAAKAKGVLEGRTAPLVGEAVLAILLGALLAMTAWKIFAPLPLPQGDAIASIAPVGSGSQTAMSVKSPFPKAEEAAMQTEDIAPDVAETALDLTLTGVWPAADKPSAIIRRPDGQQERFTLGDTIVRGVSLIAVYSDQVIIEQNGVRESLRFESKARVTQPENENRSEPPKPESQPTSGSGAVSIQNLQTAINLRPTRSEDGELVIAIYAGNDQQVFDRTGFQDGDVLKSINGAPAPTDPRALASLMNDITQSGNATITVERGGETKTVSLSLSGLGNER</sequence>
<keyword evidence="3" id="KW-1003">Cell membrane</keyword>
<dbReference type="Gene3D" id="2.30.30.830">
    <property type="match status" value="1"/>
</dbReference>
<evidence type="ECO:0000256" key="7">
    <source>
        <dbReference type="ARBA" id="ARBA00022989"/>
    </source>
</evidence>
<evidence type="ECO:0000256" key="8">
    <source>
        <dbReference type="ARBA" id="ARBA00023136"/>
    </source>
</evidence>
<dbReference type="EMBL" id="CP118166">
    <property type="protein sequence ID" value="WDI31252.1"/>
    <property type="molecule type" value="Genomic_DNA"/>
</dbReference>
<comment type="subcellular location">
    <subcellularLocation>
        <location evidence="1">Cell inner membrane</location>
    </subcellularLocation>
</comment>
<dbReference type="GO" id="GO:0015031">
    <property type="term" value="P:protein transport"/>
    <property type="evidence" value="ECO:0007669"/>
    <property type="project" value="UniProtKB-KW"/>
</dbReference>
<dbReference type="GO" id="GO:0005886">
    <property type="term" value="C:plasma membrane"/>
    <property type="evidence" value="ECO:0007669"/>
    <property type="project" value="UniProtKB-SubCell"/>
</dbReference>
<evidence type="ECO:0000256" key="9">
    <source>
        <dbReference type="SAM" id="MobiDB-lite"/>
    </source>
</evidence>
<keyword evidence="7 10" id="KW-1133">Transmembrane helix</keyword>
<evidence type="ECO:0000256" key="5">
    <source>
        <dbReference type="ARBA" id="ARBA00022692"/>
    </source>
</evidence>
<evidence type="ECO:0000256" key="2">
    <source>
        <dbReference type="ARBA" id="ARBA00022448"/>
    </source>
</evidence>
<keyword evidence="13" id="KW-1185">Reference proteome</keyword>
<dbReference type="AlphaFoldDB" id="A0AAE9ZE04"/>
<feature type="domain" description="Type II secretion system protein GspC N-terminal" evidence="11">
    <location>
        <begin position="30"/>
        <end position="160"/>
    </location>
</feature>
<keyword evidence="8 10" id="KW-0472">Membrane</keyword>
<evidence type="ECO:0000256" key="1">
    <source>
        <dbReference type="ARBA" id="ARBA00004533"/>
    </source>
</evidence>
<keyword evidence="6" id="KW-0653">Protein transport</keyword>
<evidence type="ECO:0000313" key="13">
    <source>
        <dbReference type="Proteomes" id="UP001214043"/>
    </source>
</evidence>
<evidence type="ECO:0000256" key="6">
    <source>
        <dbReference type="ARBA" id="ARBA00022927"/>
    </source>
</evidence>
<evidence type="ECO:0000259" key="11">
    <source>
        <dbReference type="Pfam" id="PF11356"/>
    </source>
</evidence>
<dbReference type="KEGG" id="hfl:PUV54_14975"/>
<gene>
    <name evidence="12" type="ORF">PUV54_14975</name>
</gene>
<keyword evidence="2" id="KW-0813">Transport</keyword>
<feature type="transmembrane region" description="Helical" evidence="10">
    <location>
        <begin position="21"/>
        <end position="43"/>
    </location>
</feature>
<name>A0AAE9ZE04_9PROT</name>
<organism evidence="12 13">
    <name type="scientific">Hyphococcus flavus</name>
    <dbReference type="NCBI Taxonomy" id="1866326"/>
    <lineage>
        <taxon>Bacteria</taxon>
        <taxon>Pseudomonadati</taxon>
        <taxon>Pseudomonadota</taxon>
        <taxon>Alphaproteobacteria</taxon>
        <taxon>Parvularculales</taxon>
        <taxon>Parvularculaceae</taxon>
        <taxon>Hyphococcus</taxon>
    </lineage>
</organism>
<evidence type="ECO:0000256" key="10">
    <source>
        <dbReference type="SAM" id="Phobius"/>
    </source>
</evidence>
<reference evidence="12" key="1">
    <citation type="submission" date="2023-02" db="EMBL/GenBank/DDBJ databases">
        <title>Genome sequence of Hyphococcus flavus.</title>
        <authorList>
            <person name="Rong J.-C."/>
            <person name="Zhao Q."/>
            <person name="Yi M."/>
            <person name="Wu J.-Y."/>
        </authorList>
    </citation>
    <scope>NUCLEOTIDE SEQUENCE</scope>
    <source>
        <strain evidence="12">MCCC 1K03223</strain>
    </source>
</reference>
<keyword evidence="5 10" id="KW-0812">Transmembrane</keyword>
<dbReference type="RefSeq" id="WP_274493099.1">
    <property type="nucleotide sequence ID" value="NZ_CP118166.1"/>
</dbReference>
<dbReference type="InterPro" id="IPR024961">
    <property type="entry name" value="T2SS_GspC_N"/>
</dbReference>
<dbReference type="SUPFAM" id="SSF50156">
    <property type="entry name" value="PDZ domain-like"/>
    <property type="match status" value="1"/>
</dbReference>
<feature type="region of interest" description="Disordered" evidence="9">
    <location>
        <begin position="160"/>
        <end position="190"/>
    </location>
</feature>
<dbReference type="Proteomes" id="UP001214043">
    <property type="component" value="Chromosome"/>
</dbReference>
<evidence type="ECO:0000256" key="4">
    <source>
        <dbReference type="ARBA" id="ARBA00022519"/>
    </source>
</evidence>